<dbReference type="Pfam" id="PF01582">
    <property type="entry name" value="TIR"/>
    <property type="match status" value="1"/>
</dbReference>
<keyword evidence="3" id="KW-0520">NAD</keyword>
<dbReference type="FunFam" id="3.40.50.10140:FF:000007">
    <property type="entry name" value="Disease resistance protein (TIR-NBS-LRR class)"/>
    <property type="match status" value="1"/>
</dbReference>
<dbReference type="SUPFAM" id="SSF52200">
    <property type="entry name" value="Toll/Interleukin receptor TIR domain"/>
    <property type="match status" value="1"/>
</dbReference>
<dbReference type="InterPro" id="IPR002182">
    <property type="entry name" value="NB-ARC"/>
</dbReference>
<dbReference type="PANTHER" id="PTHR11017">
    <property type="entry name" value="LEUCINE-RICH REPEAT-CONTAINING PROTEIN"/>
    <property type="match status" value="1"/>
</dbReference>
<dbReference type="GO" id="GO:0007165">
    <property type="term" value="P:signal transduction"/>
    <property type="evidence" value="ECO:0007669"/>
    <property type="project" value="InterPro"/>
</dbReference>
<gene>
    <name evidence="6" type="primary">LOC115953973</name>
</gene>
<dbReference type="EMBL" id="LRBV02000007">
    <property type="status" value="NOT_ANNOTATED_CDS"/>
    <property type="molecule type" value="Genomic_DNA"/>
</dbReference>
<dbReference type="Pfam" id="PF00931">
    <property type="entry name" value="NB-ARC"/>
    <property type="match status" value="1"/>
</dbReference>
<dbReference type="Proteomes" id="UP000594261">
    <property type="component" value="Chromosome 7"/>
</dbReference>
<dbReference type="GO" id="GO:0061809">
    <property type="term" value="F:NAD+ nucleosidase activity, cyclic ADP-ribose generating"/>
    <property type="evidence" value="ECO:0007669"/>
    <property type="project" value="UniProtKB-EC"/>
</dbReference>
<evidence type="ECO:0000259" key="5">
    <source>
        <dbReference type="PROSITE" id="PS50104"/>
    </source>
</evidence>
<dbReference type="SMART" id="SM00255">
    <property type="entry name" value="TIR"/>
    <property type="match status" value="1"/>
</dbReference>
<organism evidence="6 7">
    <name type="scientific">Quercus lobata</name>
    <name type="common">Valley oak</name>
    <dbReference type="NCBI Taxonomy" id="97700"/>
    <lineage>
        <taxon>Eukaryota</taxon>
        <taxon>Viridiplantae</taxon>
        <taxon>Streptophyta</taxon>
        <taxon>Embryophyta</taxon>
        <taxon>Tracheophyta</taxon>
        <taxon>Spermatophyta</taxon>
        <taxon>Magnoliopsida</taxon>
        <taxon>eudicotyledons</taxon>
        <taxon>Gunneridae</taxon>
        <taxon>Pentapetalae</taxon>
        <taxon>rosids</taxon>
        <taxon>fabids</taxon>
        <taxon>Fagales</taxon>
        <taxon>Fagaceae</taxon>
        <taxon>Quercus</taxon>
    </lineage>
</organism>
<dbReference type="EC" id="3.2.2.6" evidence="1"/>
<evidence type="ECO:0000256" key="4">
    <source>
        <dbReference type="ARBA" id="ARBA00047304"/>
    </source>
</evidence>
<name>A0A7N2M2T0_QUELO</name>
<evidence type="ECO:0000313" key="7">
    <source>
        <dbReference type="Proteomes" id="UP000594261"/>
    </source>
</evidence>
<keyword evidence="2" id="KW-0378">Hydrolase</keyword>
<sequence length="441" mass="50496">MALLTFERASSSSSTSQWNYDVFLNFRAEDTRYGFISHLYKALCGNGFNTFIDDNVQRGEEISTELLRTIELSMISIVVLSEDYASSTWCLDELVKILECRTNGQLVLPVFYKVDPSEIRKQERKFGAALAKHEEKFKDKICRVQRWKEALKEVGSLSGWHYENSCPESKFIQEIIERIWTVELNRTRLFVAKYPIGVNSRAKAIELLLDVESNDVRMVGIHGLGGIGKTTIAKAVYNRIVDHFEGSCFLEDVRETSRTKNGIIQLQEKLLSTILRDRHLKVDSVPQGINLIMKRLRNKRVLLILDDVDKSKHIENLLEKCDWFALGSRVIITTRDKHLLTTLGKVYATYEVEELDIDEALELFSQYAFHGNKPEEDYSELASQVIHYAKGLPLALAIIGSDLCGRTIIEWKSALDKYNKIPNEDIQEILKVGYDGLEESE</sequence>
<dbReference type="InterPro" id="IPR027417">
    <property type="entry name" value="P-loop_NTPase"/>
</dbReference>
<evidence type="ECO:0000256" key="2">
    <source>
        <dbReference type="ARBA" id="ARBA00022801"/>
    </source>
</evidence>
<dbReference type="InterPro" id="IPR003593">
    <property type="entry name" value="AAA+_ATPase"/>
</dbReference>
<reference evidence="6" key="2">
    <citation type="submission" date="2021-01" db="UniProtKB">
        <authorList>
            <consortium name="EnsemblPlants"/>
        </authorList>
    </citation>
    <scope>IDENTIFICATION</scope>
</reference>
<dbReference type="InParanoid" id="A0A7N2M2T0"/>
<comment type="catalytic activity">
    <reaction evidence="4">
        <text>NAD(+) + H2O = ADP-D-ribose + nicotinamide + H(+)</text>
        <dbReference type="Rhea" id="RHEA:16301"/>
        <dbReference type="ChEBI" id="CHEBI:15377"/>
        <dbReference type="ChEBI" id="CHEBI:15378"/>
        <dbReference type="ChEBI" id="CHEBI:17154"/>
        <dbReference type="ChEBI" id="CHEBI:57540"/>
        <dbReference type="ChEBI" id="CHEBI:57967"/>
        <dbReference type="EC" id="3.2.2.6"/>
    </reaction>
    <physiologicalReaction direction="left-to-right" evidence="4">
        <dbReference type="Rhea" id="RHEA:16302"/>
    </physiologicalReaction>
</comment>
<dbReference type="OMA" id="CEELYLC"/>
<dbReference type="OrthoDB" id="1357022at2759"/>
<evidence type="ECO:0000256" key="1">
    <source>
        <dbReference type="ARBA" id="ARBA00011982"/>
    </source>
</evidence>
<dbReference type="Gene3D" id="1.10.8.430">
    <property type="entry name" value="Helical domain of apoptotic protease-activating factors"/>
    <property type="match status" value="1"/>
</dbReference>
<dbReference type="GeneID" id="115953973"/>
<dbReference type="FunFam" id="1.10.8.430:FF:000002">
    <property type="entry name" value="Disease resistance protein (TIR-NBS-LRR class)"/>
    <property type="match status" value="1"/>
</dbReference>
<dbReference type="SMART" id="SM00382">
    <property type="entry name" value="AAA"/>
    <property type="match status" value="1"/>
</dbReference>
<dbReference type="Gramene" id="QL07p003474:mrna">
    <property type="protein sequence ID" value="QL07p003474:mrna"/>
    <property type="gene ID" value="QL07p003474"/>
</dbReference>
<feature type="domain" description="TIR" evidence="5">
    <location>
        <begin position="18"/>
        <end position="179"/>
    </location>
</feature>
<dbReference type="SUPFAM" id="SSF52540">
    <property type="entry name" value="P-loop containing nucleoside triphosphate hydrolases"/>
    <property type="match status" value="1"/>
</dbReference>
<dbReference type="AlphaFoldDB" id="A0A7N2M2T0"/>
<dbReference type="Gene3D" id="3.40.50.10140">
    <property type="entry name" value="Toll/interleukin-1 receptor homology (TIR) domain"/>
    <property type="match status" value="1"/>
</dbReference>
<proteinExistence type="predicted"/>
<dbReference type="Gene3D" id="3.40.50.300">
    <property type="entry name" value="P-loop containing nucleotide triphosphate hydrolases"/>
    <property type="match status" value="1"/>
</dbReference>
<dbReference type="InterPro" id="IPR042197">
    <property type="entry name" value="Apaf_helical"/>
</dbReference>
<dbReference type="PANTHER" id="PTHR11017:SF570">
    <property type="entry name" value="DISEASE RESISTANCE PROTEIN (TIR-NBS CLASS)-RELATED"/>
    <property type="match status" value="1"/>
</dbReference>
<dbReference type="InterPro" id="IPR000157">
    <property type="entry name" value="TIR_dom"/>
</dbReference>
<dbReference type="GO" id="GO:0043531">
    <property type="term" value="F:ADP binding"/>
    <property type="evidence" value="ECO:0007669"/>
    <property type="project" value="InterPro"/>
</dbReference>
<dbReference type="PRINTS" id="PR00364">
    <property type="entry name" value="DISEASERSIST"/>
</dbReference>
<dbReference type="EnsemblPlants" id="QL07p003474:mrna">
    <property type="protein sequence ID" value="QL07p003474:mrna"/>
    <property type="gene ID" value="QL07p003474"/>
</dbReference>
<reference evidence="6 7" key="1">
    <citation type="journal article" date="2016" name="G3 (Bethesda)">
        <title>First Draft Assembly and Annotation of the Genome of a California Endemic Oak Quercus lobata Nee (Fagaceae).</title>
        <authorList>
            <person name="Sork V.L."/>
            <person name="Fitz-Gibbon S.T."/>
            <person name="Puiu D."/>
            <person name="Crepeau M."/>
            <person name="Gugger P.F."/>
            <person name="Sherman R."/>
            <person name="Stevens K."/>
            <person name="Langley C.H."/>
            <person name="Pellegrini M."/>
            <person name="Salzberg S.L."/>
        </authorList>
    </citation>
    <scope>NUCLEOTIDE SEQUENCE [LARGE SCALE GENOMIC DNA]</scope>
    <source>
        <strain evidence="6 7">cv. SW786</strain>
    </source>
</reference>
<dbReference type="PROSITE" id="PS50104">
    <property type="entry name" value="TIR"/>
    <property type="match status" value="1"/>
</dbReference>
<protein>
    <recommendedName>
        <fullName evidence="1">ADP-ribosyl cyclase/cyclic ADP-ribose hydrolase</fullName>
        <ecNumber evidence="1">3.2.2.6</ecNumber>
    </recommendedName>
</protein>
<evidence type="ECO:0000256" key="3">
    <source>
        <dbReference type="ARBA" id="ARBA00023027"/>
    </source>
</evidence>
<dbReference type="KEGG" id="qlo:115953973"/>
<dbReference type="GO" id="GO:0006952">
    <property type="term" value="P:defense response"/>
    <property type="evidence" value="ECO:0007669"/>
    <property type="project" value="InterPro"/>
</dbReference>
<accession>A0A7N2M2T0</accession>
<evidence type="ECO:0000313" key="6">
    <source>
        <dbReference type="EnsemblPlants" id="QL07p003474:mrna"/>
    </source>
</evidence>
<dbReference type="InterPro" id="IPR035897">
    <property type="entry name" value="Toll_tir_struct_dom_sf"/>
</dbReference>
<keyword evidence="7" id="KW-1185">Reference proteome</keyword>
<dbReference type="InterPro" id="IPR044974">
    <property type="entry name" value="Disease_R_plants"/>
</dbReference>
<dbReference type="RefSeq" id="XP_030927672.1">
    <property type="nucleotide sequence ID" value="XM_031071812.1"/>
</dbReference>